<dbReference type="InterPro" id="IPR025433">
    <property type="entry name" value="DUF4168"/>
</dbReference>
<reference evidence="3" key="1">
    <citation type="submission" date="2021-02" db="EMBL/GenBank/DDBJ databases">
        <title>Strain Y2R2, a novel species of the genus Halomonas.</title>
        <authorList>
            <person name="Huang H."/>
        </authorList>
    </citation>
    <scope>NUCLEOTIDE SEQUENCE</scope>
    <source>
        <strain evidence="3">Y2R2</strain>
    </source>
</reference>
<keyword evidence="1" id="KW-0732">Signal</keyword>
<sequence>MQRLTSLITAALLSAGLMSATAHAQDASAPADAPAAAQAQNFADEDLQKFADASQDISAISQDYTQRLQEAEGQEAQQDVRVEANQKMVEAVQQSGLEVDTFNSIGQAIQQDPEMMKRVQEMAASTE</sequence>
<dbReference type="RefSeq" id="WP_149285881.1">
    <property type="nucleotide sequence ID" value="NZ_CP038437.2"/>
</dbReference>
<dbReference type="EMBL" id="CP038437">
    <property type="protein sequence ID" value="QEM82758.1"/>
    <property type="molecule type" value="Genomic_DNA"/>
</dbReference>
<dbReference type="AlphaFoldDB" id="A0A5C1NK30"/>
<organism evidence="3 4">
    <name type="scientific">Halomonas binhaiensis</name>
    <dbReference type="NCBI Taxonomy" id="2562282"/>
    <lineage>
        <taxon>Bacteria</taxon>
        <taxon>Pseudomonadati</taxon>
        <taxon>Pseudomonadota</taxon>
        <taxon>Gammaproteobacteria</taxon>
        <taxon>Oceanospirillales</taxon>
        <taxon>Halomonadaceae</taxon>
        <taxon>Halomonas</taxon>
    </lineage>
</organism>
<dbReference type="Proteomes" id="UP000324285">
    <property type="component" value="Chromosome"/>
</dbReference>
<feature type="chain" id="PRO_5023121244" evidence="1">
    <location>
        <begin position="25"/>
        <end position="127"/>
    </location>
</feature>
<evidence type="ECO:0000313" key="4">
    <source>
        <dbReference type="Proteomes" id="UP000324285"/>
    </source>
</evidence>
<feature type="signal peptide" evidence="1">
    <location>
        <begin position="1"/>
        <end position="24"/>
    </location>
</feature>
<proteinExistence type="predicted"/>
<evidence type="ECO:0000259" key="2">
    <source>
        <dbReference type="Pfam" id="PF13767"/>
    </source>
</evidence>
<evidence type="ECO:0000313" key="3">
    <source>
        <dbReference type="EMBL" id="QEM82758.1"/>
    </source>
</evidence>
<gene>
    <name evidence="3" type="ORF">E4T21_15295</name>
</gene>
<keyword evidence="4" id="KW-1185">Reference proteome</keyword>
<evidence type="ECO:0000256" key="1">
    <source>
        <dbReference type="SAM" id="SignalP"/>
    </source>
</evidence>
<feature type="domain" description="DUF4168" evidence="2">
    <location>
        <begin position="44"/>
        <end position="119"/>
    </location>
</feature>
<dbReference type="Pfam" id="PF13767">
    <property type="entry name" value="DUF4168"/>
    <property type="match status" value="1"/>
</dbReference>
<accession>A0A5C1NK30</accession>
<name>A0A5C1NK30_9GAMM</name>
<dbReference type="KEGG" id="hbh:E4T21_15295"/>
<protein>
    <submittedName>
        <fullName evidence="3">DUF4168 domain-containing protein</fullName>
    </submittedName>
</protein>
<dbReference type="OrthoDB" id="6900175at2"/>